<protein>
    <submittedName>
        <fullName evidence="2">Uncharacterized protein</fullName>
    </submittedName>
</protein>
<reference evidence="3" key="1">
    <citation type="journal article" date="2014" name="Proc. Natl. Acad. Sci. U.S.A.">
        <title>Extensive sampling of basidiomycete genomes demonstrates inadequacy of the white-rot/brown-rot paradigm for wood decay fungi.</title>
        <authorList>
            <person name="Riley R."/>
            <person name="Salamov A.A."/>
            <person name="Brown D.W."/>
            <person name="Nagy L.G."/>
            <person name="Floudas D."/>
            <person name="Held B.W."/>
            <person name="Levasseur A."/>
            <person name="Lombard V."/>
            <person name="Morin E."/>
            <person name="Otillar R."/>
            <person name="Lindquist E.A."/>
            <person name="Sun H."/>
            <person name="LaButti K.M."/>
            <person name="Schmutz J."/>
            <person name="Jabbour D."/>
            <person name="Luo H."/>
            <person name="Baker S.E."/>
            <person name="Pisabarro A.G."/>
            <person name="Walton J.D."/>
            <person name="Blanchette R.A."/>
            <person name="Henrissat B."/>
            <person name="Martin F."/>
            <person name="Cullen D."/>
            <person name="Hibbett D.S."/>
            <person name="Grigoriev I.V."/>
        </authorList>
    </citation>
    <scope>NUCLEOTIDE SEQUENCE [LARGE SCALE GENOMIC DNA]</scope>
    <source>
        <strain evidence="3">FD-172 SS1</strain>
    </source>
</reference>
<accession>A0A067MIM2</accession>
<evidence type="ECO:0000313" key="3">
    <source>
        <dbReference type="Proteomes" id="UP000027195"/>
    </source>
</evidence>
<dbReference type="AlphaFoldDB" id="A0A067MIM2"/>
<proteinExistence type="predicted"/>
<keyword evidence="3" id="KW-1185">Reference proteome</keyword>
<organism evidence="2 3">
    <name type="scientific">Botryobasidium botryosum (strain FD-172 SS1)</name>
    <dbReference type="NCBI Taxonomy" id="930990"/>
    <lineage>
        <taxon>Eukaryota</taxon>
        <taxon>Fungi</taxon>
        <taxon>Dikarya</taxon>
        <taxon>Basidiomycota</taxon>
        <taxon>Agaricomycotina</taxon>
        <taxon>Agaricomycetes</taxon>
        <taxon>Cantharellales</taxon>
        <taxon>Botryobasidiaceae</taxon>
        <taxon>Botryobasidium</taxon>
    </lineage>
</organism>
<name>A0A067MIM2_BOTB1</name>
<feature type="compositionally biased region" description="Low complexity" evidence="1">
    <location>
        <begin position="62"/>
        <end position="79"/>
    </location>
</feature>
<feature type="region of interest" description="Disordered" evidence="1">
    <location>
        <begin position="55"/>
        <end position="83"/>
    </location>
</feature>
<evidence type="ECO:0000256" key="1">
    <source>
        <dbReference type="SAM" id="MobiDB-lite"/>
    </source>
</evidence>
<dbReference type="EMBL" id="KL198059">
    <property type="protein sequence ID" value="KDQ11401.1"/>
    <property type="molecule type" value="Genomic_DNA"/>
</dbReference>
<gene>
    <name evidence="2" type="ORF">BOTBODRAFT_177429</name>
</gene>
<dbReference type="Proteomes" id="UP000027195">
    <property type="component" value="Unassembled WGS sequence"/>
</dbReference>
<dbReference type="HOGENOM" id="CLU_1875103_0_0_1"/>
<sequence>MPGAAPHVNINATPLPAVYTPHISTPYLATAVPFSNMASLSSKSQPHPARLIHAHHAHLNEPGPSSQQQPTPTLFSQSQFTPTPFSQPHFTPAPFSHIPHECYWSPQFVSLIVTTLTCCMPTPDLRSAPTQLRTPD</sequence>
<dbReference type="InParanoid" id="A0A067MIM2"/>
<evidence type="ECO:0000313" key="2">
    <source>
        <dbReference type="EMBL" id="KDQ11401.1"/>
    </source>
</evidence>